<organism evidence="1">
    <name type="scientific">Anguilla anguilla</name>
    <name type="common">European freshwater eel</name>
    <name type="synonym">Muraena anguilla</name>
    <dbReference type="NCBI Taxonomy" id="7936"/>
    <lineage>
        <taxon>Eukaryota</taxon>
        <taxon>Metazoa</taxon>
        <taxon>Chordata</taxon>
        <taxon>Craniata</taxon>
        <taxon>Vertebrata</taxon>
        <taxon>Euteleostomi</taxon>
        <taxon>Actinopterygii</taxon>
        <taxon>Neopterygii</taxon>
        <taxon>Teleostei</taxon>
        <taxon>Anguilliformes</taxon>
        <taxon>Anguillidae</taxon>
        <taxon>Anguilla</taxon>
    </lineage>
</organism>
<evidence type="ECO:0000313" key="1">
    <source>
        <dbReference type="EMBL" id="JAH07358.1"/>
    </source>
</evidence>
<dbReference type="AlphaFoldDB" id="A0A0E9PU34"/>
<accession>A0A0E9PU34</accession>
<name>A0A0E9PU34_ANGAN</name>
<reference evidence="1" key="1">
    <citation type="submission" date="2014-11" db="EMBL/GenBank/DDBJ databases">
        <authorList>
            <person name="Amaro Gonzalez C."/>
        </authorList>
    </citation>
    <scope>NUCLEOTIDE SEQUENCE</scope>
</reference>
<protein>
    <submittedName>
        <fullName evidence="1">Uncharacterized protein</fullName>
    </submittedName>
</protein>
<proteinExistence type="predicted"/>
<sequence length="33" mass="3981">MREGRLAVIRGREKHHSEIVFIFCICKNCKMQF</sequence>
<dbReference type="EMBL" id="GBXM01101219">
    <property type="protein sequence ID" value="JAH07358.1"/>
    <property type="molecule type" value="Transcribed_RNA"/>
</dbReference>
<reference evidence="1" key="2">
    <citation type="journal article" date="2015" name="Fish Shellfish Immunol.">
        <title>Early steps in the European eel (Anguilla anguilla)-Vibrio vulnificus interaction in the gills: Role of the RtxA13 toxin.</title>
        <authorList>
            <person name="Callol A."/>
            <person name="Pajuelo D."/>
            <person name="Ebbesson L."/>
            <person name="Teles M."/>
            <person name="MacKenzie S."/>
            <person name="Amaro C."/>
        </authorList>
    </citation>
    <scope>NUCLEOTIDE SEQUENCE</scope>
</reference>